<reference evidence="3" key="1">
    <citation type="submission" date="2022-11" db="UniProtKB">
        <authorList>
            <consortium name="WormBaseParasite"/>
        </authorList>
    </citation>
    <scope>IDENTIFICATION</scope>
</reference>
<evidence type="ECO:0000256" key="1">
    <source>
        <dbReference type="SAM" id="MobiDB-lite"/>
    </source>
</evidence>
<proteinExistence type="predicted"/>
<protein>
    <submittedName>
        <fullName evidence="3">Peptidase M12B propeptide domain-containing protein</fullName>
    </submittedName>
</protein>
<feature type="region of interest" description="Disordered" evidence="1">
    <location>
        <begin position="394"/>
        <end position="453"/>
    </location>
</feature>
<keyword evidence="2" id="KW-1185">Reference proteome</keyword>
<dbReference type="Proteomes" id="UP000887566">
    <property type="component" value="Unplaced"/>
</dbReference>
<organism evidence="2 3">
    <name type="scientific">Plectus sambesii</name>
    <dbReference type="NCBI Taxonomy" id="2011161"/>
    <lineage>
        <taxon>Eukaryota</taxon>
        <taxon>Metazoa</taxon>
        <taxon>Ecdysozoa</taxon>
        <taxon>Nematoda</taxon>
        <taxon>Chromadorea</taxon>
        <taxon>Plectida</taxon>
        <taxon>Plectina</taxon>
        <taxon>Plectoidea</taxon>
        <taxon>Plectidae</taxon>
        <taxon>Plectus</taxon>
    </lineage>
</organism>
<evidence type="ECO:0000313" key="2">
    <source>
        <dbReference type="Proteomes" id="UP000887566"/>
    </source>
</evidence>
<dbReference type="WBParaSite" id="PSAMB.scaffold534size47819.g6684.t1">
    <property type="protein sequence ID" value="PSAMB.scaffold534size47819.g6684.t1"/>
    <property type="gene ID" value="PSAMB.scaffold534size47819.g6684"/>
</dbReference>
<sequence>MFAGASIEQGNVLYLDVMPLRARRSASDEDRRRKTSARRCGEACQYRLYDHDHDEELIINLTRWRQLAKPRNSSLADLSELVVPIVQYIDTDNATRARVSTADRGCLYSALVVGSSTSTILNLCDSAGGLFGSLALPDGTYMIEPIGGLADTDSRTRRKGGRKPHLLYKARSHAFHRYDDVSILRQTNPTDSLPSADDDYHRLDDYNTVNDADNDDPDWIEEDYRLVHPRRWQTSFSSALVCASRAACMLPLCDQIPLSAAAAATTTVTIKVFSLARGGSLRRAGTAPRCLDVWPGGRRRDAVGTGPGVDRVVVEKRARDSIGDCRPIGTGSPCVASSLPLVALTVTHAPWRDAKNALLLARAPRRTRRLAAVPQRLQIFADQKLSRVLIADPRCTGSSSTDLRPQLAPISGQGGRGDRLARRPDRTAQPAPPHRIANCPSPLSVPQHATVQQ</sequence>
<feature type="compositionally biased region" description="Basic and acidic residues" evidence="1">
    <location>
        <begin position="416"/>
        <end position="426"/>
    </location>
</feature>
<accession>A0A914WUY0</accession>
<name>A0A914WUY0_9BILA</name>
<evidence type="ECO:0000313" key="3">
    <source>
        <dbReference type="WBParaSite" id="PSAMB.scaffold534size47819.g6684.t1"/>
    </source>
</evidence>
<dbReference type="AlphaFoldDB" id="A0A914WUY0"/>